<dbReference type="Pfam" id="PF13563">
    <property type="entry name" value="2_5_RNA_ligase2"/>
    <property type="match status" value="1"/>
</dbReference>
<dbReference type="Proteomes" id="UP000655868">
    <property type="component" value="Unassembled WGS sequence"/>
</dbReference>
<dbReference type="RefSeq" id="WP_199705249.1">
    <property type="nucleotide sequence ID" value="NZ_JAEMNV010000004.1"/>
</dbReference>
<evidence type="ECO:0000313" key="1">
    <source>
        <dbReference type="EMBL" id="MBJ8340445.1"/>
    </source>
</evidence>
<dbReference type="EMBL" id="JAEMNV010000004">
    <property type="protein sequence ID" value="MBJ8340445.1"/>
    <property type="molecule type" value="Genomic_DNA"/>
</dbReference>
<reference evidence="1" key="1">
    <citation type="submission" date="2020-12" db="EMBL/GenBank/DDBJ databases">
        <title>Antrihabitans popcorni sp. nov. and Antrihabitans auranticaus sp. nov., isolated from a larva cave.</title>
        <authorList>
            <person name="Lee S.D."/>
            <person name="Kim I.S."/>
        </authorList>
    </citation>
    <scope>NUCLEOTIDE SEQUENCE</scope>
    <source>
        <strain evidence="1">YC3-6</strain>
    </source>
</reference>
<name>A0A934NSM4_9NOCA</name>
<dbReference type="SUPFAM" id="SSF55144">
    <property type="entry name" value="LigT-like"/>
    <property type="match status" value="1"/>
</dbReference>
<protein>
    <submittedName>
        <fullName evidence="1">2'-5' RNA ligase family protein</fullName>
    </submittedName>
</protein>
<dbReference type="InterPro" id="IPR009097">
    <property type="entry name" value="Cyclic_Pdiesterase"/>
</dbReference>
<keyword evidence="1" id="KW-0436">Ligase</keyword>
<proteinExistence type="predicted"/>
<dbReference type="Gene3D" id="3.90.1140.10">
    <property type="entry name" value="Cyclic phosphodiesterase"/>
    <property type="match status" value="1"/>
</dbReference>
<gene>
    <name evidence="1" type="ORF">JGU71_16255</name>
</gene>
<accession>A0A934NSM4</accession>
<evidence type="ECO:0000313" key="2">
    <source>
        <dbReference type="Proteomes" id="UP000655868"/>
    </source>
</evidence>
<sequence>MMPTRHAFPTSLPTSLSDAGEIRRNDWAAFRGVATLDDHWSLRNWDDNYSAYYWYLTFDDGELANLARRCQAALPTDYLDPVPVDGLHMTVLKVGPSAAVSRFELDAIAADAAERLESMDAFSITIGPLAGSRGAARFSVTPWTDLFRLHHELAKASLRPGASPVDTSLFRPHLGIAYSNCRRPTDELVERVEQLRSLPPVVVLVSSVDLVEVRREGQQYRWANRHKVVLRDANSAHYGAASAENSFARVDHSRNASE</sequence>
<organism evidence="1 2">
    <name type="scientific">Antrihabitans stalagmiti</name>
    <dbReference type="NCBI Taxonomy" id="2799499"/>
    <lineage>
        <taxon>Bacteria</taxon>
        <taxon>Bacillati</taxon>
        <taxon>Actinomycetota</taxon>
        <taxon>Actinomycetes</taxon>
        <taxon>Mycobacteriales</taxon>
        <taxon>Nocardiaceae</taxon>
        <taxon>Antrihabitans</taxon>
    </lineage>
</organism>
<dbReference type="AlphaFoldDB" id="A0A934NSM4"/>
<keyword evidence="2" id="KW-1185">Reference proteome</keyword>
<dbReference type="GO" id="GO:0016874">
    <property type="term" value="F:ligase activity"/>
    <property type="evidence" value="ECO:0007669"/>
    <property type="project" value="UniProtKB-KW"/>
</dbReference>
<comment type="caution">
    <text evidence="1">The sequence shown here is derived from an EMBL/GenBank/DDBJ whole genome shotgun (WGS) entry which is preliminary data.</text>
</comment>